<dbReference type="Proteomes" id="UP000015104">
    <property type="component" value="Unassembled WGS sequence"/>
</dbReference>
<protein>
    <recommendedName>
        <fullName evidence="3">Ig-like domain-containing protein</fullName>
    </recommendedName>
</protein>
<name>T1KEZ2_TETUR</name>
<dbReference type="InterPro" id="IPR036179">
    <property type="entry name" value="Ig-like_dom_sf"/>
</dbReference>
<evidence type="ECO:0000256" key="1">
    <source>
        <dbReference type="ARBA" id="ARBA00023157"/>
    </source>
</evidence>
<dbReference type="Pfam" id="PF13927">
    <property type="entry name" value="Ig_3"/>
    <property type="match status" value="1"/>
</dbReference>
<sequence length="144" mass="16821">MVFIILSIITLETKSASRGRSKMRKYNSPRIIHYTSSKRKDYYDHPDGANILKASHFDYEYFLGHKIKLICVAKGDPVPRITWFKDGVEIISHPFMQVSEWHFGKNQIKSKLEIDPARQMDSGTYMCQANNKYAIDTRHFKADF</sequence>
<dbReference type="PANTHER" id="PTHR19890:SF10">
    <property type="entry name" value="FIBROBLAST GROWTH FACTOR RECEPTOR-LIKE 1"/>
    <property type="match status" value="1"/>
</dbReference>
<dbReference type="SUPFAM" id="SSF48726">
    <property type="entry name" value="Immunoglobulin"/>
    <property type="match status" value="1"/>
</dbReference>
<dbReference type="EnsemblMetazoa" id="tetur10g01260.1">
    <property type="protein sequence ID" value="tetur10g01260.1"/>
    <property type="gene ID" value="tetur10g01260"/>
</dbReference>
<reference evidence="5" key="1">
    <citation type="submission" date="2011-08" db="EMBL/GenBank/DDBJ databases">
        <authorList>
            <person name="Rombauts S."/>
        </authorList>
    </citation>
    <scope>NUCLEOTIDE SEQUENCE</scope>
    <source>
        <strain evidence="5">London</strain>
    </source>
</reference>
<dbReference type="Gene3D" id="2.60.40.10">
    <property type="entry name" value="Immunoglobulins"/>
    <property type="match status" value="1"/>
</dbReference>
<dbReference type="InterPro" id="IPR003598">
    <property type="entry name" value="Ig_sub2"/>
</dbReference>
<organism evidence="4 5">
    <name type="scientific">Tetranychus urticae</name>
    <name type="common">Two-spotted spider mite</name>
    <dbReference type="NCBI Taxonomy" id="32264"/>
    <lineage>
        <taxon>Eukaryota</taxon>
        <taxon>Metazoa</taxon>
        <taxon>Ecdysozoa</taxon>
        <taxon>Arthropoda</taxon>
        <taxon>Chelicerata</taxon>
        <taxon>Arachnida</taxon>
        <taxon>Acari</taxon>
        <taxon>Acariformes</taxon>
        <taxon>Trombidiformes</taxon>
        <taxon>Prostigmata</taxon>
        <taxon>Eleutherengona</taxon>
        <taxon>Raphignathae</taxon>
        <taxon>Tetranychoidea</taxon>
        <taxon>Tetranychidae</taxon>
        <taxon>Tetranychus</taxon>
    </lineage>
</organism>
<dbReference type="FunFam" id="2.60.40.10:FF:000032">
    <property type="entry name" value="palladin isoform X1"/>
    <property type="match status" value="1"/>
</dbReference>
<keyword evidence="2" id="KW-0393">Immunoglobulin domain</keyword>
<evidence type="ECO:0000313" key="5">
    <source>
        <dbReference type="Proteomes" id="UP000015104"/>
    </source>
</evidence>
<accession>T1KEZ2</accession>
<dbReference type="AlphaFoldDB" id="T1KEZ2"/>
<proteinExistence type="predicted"/>
<dbReference type="PANTHER" id="PTHR19890">
    <property type="entry name" value="FIBROBLAST GROWTH FACTOR RECEPTOR"/>
    <property type="match status" value="1"/>
</dbReference>
<keyword evidence="5" id="KW-1185">Reference proteome</keyword>
<dbReference type="InterPro" id="IPR052615">
    <property type="entry name" value="FGFRL"/>
</dbReference>
<dbReference type="CDD" id="cd00096">
    <property type="entry name" value="Ig"/>
    <property type="match status" value="1"/>
</dbReference>
<evidence type="ECO:0000259" key="3">
    <source>
        <dbReference type="PROSITE" id="PS50835"/>
    </source>
</evidence>
<dbReference type="EMBL" id="CAEY01000030">
    <property type="status" value="NOT_ANNOTATED_CDS"/>
    <property type="molecule type" value="Genomic_DNA"/>
</dbReference>
<dbReference type="SMART" id="SM00409">
    <property type="entry name" value="IG"/>
    <property type="match status" value="1"/>
</dbReference>
<dbReference type="SMART" id="SM00408">
    <property type="entry name" value="IGc2"/>
    <property type="match status" value="1"/>
</dbReference>
<dbReference type="InterPro" id="IPR013783">
    <property type="entry name" value="Ig-like_fold"/>
</dbReference>
<dbReference type="InterPro" id="IPR003599">
    <property type="entry name" value="Ig_sub"/>
</dbReference>
<evidence type="ECO:0000256" key="2">
    <source>
        <dbReference type="ARBA" id="ARBA00023319"/>
    </source>
</evidence>
<feature type="domain" description="Ig-like" evidence="3">
    <location>
        <begin position="46"/>
        <end position="131"/>
    </location>
</feature>
<keyword evidence="1" id="KW-1015">Disulfide bond</keyword>
<dbReference type="HOGENOM" id="CLU_3360311_0_0_1"/>
<evidence type="ECO:0000313" key="4">
    <source>
        <dbReference type="EnsemblMetazoa" id="tetur10g01260.1"/>
    </source>
</evidence>
<dbReference type="InterPro" id="IPR007110">
    <property type="entry name" value="Ig-like_dom"/>
</dbReference>
<reference evidence="4" key="2">
    <citation type="submission" date="2015-06" db="UniProtKB">
        <authorList>
            <consortium name="EnsemblMetazoa"/>
        </authorList>
    </citation>
    <scope>IDENTIFICATION</scope>
</reference>
<dbReference type="PROSITE" id="PS50835">
    <property type="entry name" value="IG_LIKE"/>
    <property type="match status" value="1"/>
</dbReference>